<dbReference type="Gene3D" id="1.20.1250.20">
    <property type="entry name" value="MFS general substrate transporter like domains"/>
    <property type="match status" value="1"/>
</dbReference>
<dbReference type="Gene3D" id="1.20.1720.10">
    <property type="entry name" value="Multidrug resistance protein D"/>
    <property type="match status" value="1"/>
</dbReference>
<evidence type="ECO:0000256" key="5">
    <source>
        <dbReference type="ARBA" id="ARBA00022989"/>
    </source>
</evidence>
<dbReference type="OrthoDB" id="9816041at2"/>
<evidence type="ECO:0000313" key="10">
    <source>
        <dbReference type="Proteomes" id="UP000198778"/>
    </source>
</evidence>
<feature type="transmembrane region" description="Helical" evidence="7">
    <location>
        <begin position="327"/>
        <end position="346"/>
    </location>
</feature>
<feature type="transmembrane region" description="Helical" evidence="7">
    <location>
        <begin position="161"/>
        <end position="182"/>
    </location>
</feature>
<dbReference type="Proteomes" id="UP000198778">
    <property type="component" value="Unassembled WGS sequence"/>
</dbReference>
<accession>A0A1H0E542</accession>
<dbReference type="SUPFAM" id="SSF103473">
    <property type="entry name" value="MFS general substrate transporter"/>
    <property type="match status" value="1"/>
</dbReference>
<evidence type="ECO:0000256" key="6">
    <source>
        <dbReference type="ARBA" id="ARBA00023136"/>
    </source>
</evidence>
<dbReference type="AlphaFoldDB" id="A0A1H0E542"/>
<feature type="transmembrane region" description="Helical" evidence="7">
    <location>
        <begin position="352"/>
        <end position="378"/>
    </location>
</feature>
<feature type="transmembrane region" description="Helical" evidence="7">
    <location>
        <begin position="136"/>
        <end position="155"/>
    </location>
</feature>
<keyword evidence="5 7" id="KW-1133">Transmembrane helix</keyword>
<evidence type="ECO:0000256" key="1">
    <source>
        <dbReference type="ARBA" id="ARBA00004651"/>
    </source>
</evidence>
<dbReference type="InterPro" id="IPR020846">
    <property type="entry name" value="MFS_dom"/>
</dbReference>
<dbReference type="InterPro" id="IPR036259">
    <property type="entry name" value="MFS_trans_sf"/>
</dbReference>
<feature type="transmembrane region" description="Helical" evidence="7">
    <location>
        <begin position="74"/>
        <end position="98"/>
    </location>
</feature>
<protein>
    <submittedName>
        <fullName evidence="9">Drug resistance transporter, EmrB/QacA subfamily</fullName>
    </submittedName>
</protein>
<dbReference type="PROSITE" id="PS50850">
    <property type="entry name" value="MFS"/>
    <property type="match status" value="1"/>
</dbReference>
<feature type="transmembrane region" description="Helical" evidence="7">
    <location>
        <begin position="194"/>
        <end position="213"/>
    </location>
</feature>
<feature type="transmembrane region" description="Helical" evidence="7">
    <location>
        <begin position="7"/>
        <end position="32"/>
    </location>
</feature>
<dbReference type="PANTHER" id="PTHR42718:SF24">
    <property type="entry name" value="MAJOR FACILITATOR SUPERFAMILY (MFS) PROFILE DOMAIN-CONTAINING PROTEIN"/>
    <property type="match status" value="1"/>
</dbReference>
<dbReference type="GO" id="GO:0005886">
    <property type="term" value="C:plasma membrane"/>
    <property type="evidence" value="ECO:0007669"/>
    <property type="project" value="UniProtKB-SubCell"/>
</dbReference>
<evidence type="ECO:0000256" key="7">
    <source>
        <dbReference type="SAM" id="Phobius"/>
    </source>
</evidence>
<dbReference type="NCBIfam" id="TIGR00711">
    <property type="entry name" value="efflux_EmrB"/>
    <property type="match status" value="1"/>
</dbReference>
<keyword evidence="6 7" id="KW-0472">Membrane</keyword>
<feature type="transmembrane region" description="Helical" evidence="7">
    <location>
        <begin position="261"/>
        <end position="287"/>
    </location>
</feature>
<organism evidence="9 10">
    <name type="scientific">Alkalicoccus daliensis</name>
    <dbReference type="NCBI Taxonomy" id="745820"/>
    <lineage>
        <taxon>Bacteria</taxon>
        <taxon>Bacillati</taxon>
        <taxon>Bacillota</taxon>
        <taxon>Bacilli</taxon>
        <taxon>Bacillales</taxon>
        <taxon>Bacillaceae</taxon>
        <taxon>Alkalicoccus</taxon>
    </lineage>
</organism>
<feature type="transmembrane region" description="Helical" evidence="7">
    <location>
        <begin position="399"/>
        <end position="416"/>
    </location>
</feature>
<dbReference type="CDD" id="cd17503">
    <property type="entry name" value="MFS_LmrB_MDR_like"/>
    <property type="match status" value="1"/>
</dbReference>
<feature type="transmembrane region" description="Helical" evidence="7">
    <location>
        <begin position="293"/>
        <end position="315"/>
    </location>
</feature>
<feature type="transmembrane region" description="Helical" evidence="7">
    <location>
        <begin position="219"/>
        <end position="241"/>
    </location>
</feature>
<evidence type="ECO:0000256" key="2">
    <source>
        <dbReference type="ARBA" id="ARBA00022448"/>
    </source>
</evidence>
<dbReference type="InterPro" id="IPR004638">
    <property type="entry name" value="EmrB-like"/>
</dbReference>
<keyword evidence="10" id="KW-1185">Reference proteome</keyword>
<dbReference type="STRING" id="745820.SAMN04488053_103208"/>
<dbReference type="RefSeq" id="WP_090842201.1">
    <property type="nucleotide sequence ID" value="NZ_FNIL01000003.1"/>
</dbReference>
<dbReference type="Pfam" id="PF07690">
    <property type="entry name" value="MFS_1"/>
    <property type="match status" value="1"/>
</dbReference>
<feature type="transmembrane region" description="Helical" evidence="7">
    <location>
        <begin position="436"/>
        <end position="453"/>
    </location>
</feature>
<dbReference type="InterPro" id="IPR011701">
    <property type="entry name" value="MFS"/>
</dbReference>
<keyword evidence="3" id="KW-1003">Cell membrane</keyword>
<evidence type="ECO:0000256" key="4">
    <source>
        <dbReference type="ARBA" id="ARBA00022692"/>
    </source>
</evidence>
<dbReference type="GO" id="GO:0022857">
    <property type="term" value="F:transmembrane transporter activity"/>
    <property type="evidence" value="ECO:0007669"/>
    <property type="project" value="InterPro"/>
</dbReference>
<dbReference type="PANTHER" id="PTHR42718">
    <property type="entry name" value="MAJOR FACILITATOR SUPERFAMILY MULTIDRUG TRANSPORTER MFSC"/>
    <property type="match status" value="1"/>
</dbReference>
<evidence type="ECO:0000313" key="9">
    <source>
        <dbReference type="EMBL" id="SDN77476.1"/>
    </source>
</evidence>
<sequence>MIKNKNVWIAAVLLLGSFITILNQTLMITAIPPIMVEMDISVNIAQWLTTTFMLVMGIMIPVSAFLVKRFTTRQLFFTAMGVFTLGTILCGLAPNYTFLIAGRMIQSAGAGIMLPLMQNVFLMIFPINKRGTAMGYIGLVISFAPAIGPVLSGWVTANYSWRLLFVVALPLALLVMYAGHRILENVTEQTNPKVDVYSIILSSFGFGGLLFAFTNAGNVSWTSTGTLVSFAVGGICLLLFVRRQLGITVPMLEFRTFRYPVFTIATIISMISFLGLIASETMVPIYMQNMRDFTAFESGLVLLPGALVVAVMSPINGRIFDKIGAKLLVVTGLVIMTAASFAFSFLDDTTTIGYLTFLYAVRMFGMSMVMMPVVTAGLNQLPRHLLPHGTALTNTFQQIAASIGTAVLVTVMTTTAETARARNLPLADIQGVNNVFLIISWLSLAAIALAFFLKPAPAEETEKLEKEA</sequence>
<evidence type="ECO:0000256" key="3">
    <source>
        <dbReference type="ARBA" id="ARBA00022475"/>
    </source>
</evidence>
<gene>
    <name evidence="9" type="ORF">SAMN04488053_103208</name>
</gene>
<name>A0A1H0E542_9BACI</name>
<keyword evidence="4 7" id="KW-0812">Transmembrane</keyword>
<comment type="subcellular location">
    <subcellularLocation>
        <location evidence="1">Cell membrane</location>
        <topology evidence="1">Multi-pass membrane protein</topology>
    </subcellularLocation>
</comment>
<dbReference type="PRINTS" id="PR01036">
    <property type="entry name" value="TCRTETB"/>
</dbReference>
<reference evidence="10" key="1">
    <citation type="submission" date="2016-10" db="EMBL/GenBank/DDBJ databases">
        <authorList>
            <person name="Varghese N."/>
            <person name="Submissions S."/>
        </authorList>
    </citation>
    <scope>NUCLEOTIDE SEQUENCE [LARGE SCALE GENOMIC DNA]</scope>
    <source>
        <strain evidence="10">CGMCC 1.10369</strain>
    </source>
</reference>
<dbReference type="EMBL" id="FNIL01000003">
    <property type="protein sequence ID" value="SDN77476.1"/>
    <property type="molecule type" value="Genomic_DNA"/>
</dbReference>
<feature type="transmembrane region" description="Helical" evidence="7">
    <location>
        <begin position="104"/>
        <end position="124"/>
    </location>
</feature>
<feature type="transmembrane region" description="Helical" evidence="7">
    <location>
        <begin position="44"/>
        <end position="67"/>
    </location>
</feature>
<feature type="domain" description="Major facilitator superfamily (MFS) profile" evidence="8">
    <location>
        <begin position="9"/>
        <end position="458"/>
    </location>
</feature>
<keyword evidence="2" id="KW-0813">Transport</keyword>
<evidence type="ECO:0000259" key="8">
    <source>
        <dbReference type="PROSITE" id="PS50850"/>
    </source>
</evidence>
<proteinExistence type="predicted"/>